<sequence length="457" mass="50385">MAPNWLLKVRAVAAQFSSGGEAINNIRIVTLFDSPEAHIFTLIPQTAKHYPAAYETLLQLEGRALKCASTGTEFPAVPAPAAVFLDVRSIDATLLSQSPRSWRPPQLPPSGYLAQRRARIDAEVARTGRPEEEVGSRIFRQTDGRVIEIPGLPPMDDYESFPQIPLDAPVVPLIRGGRELFMQADGVFLARHEKPIYAVGPLLPPGYGLGQTQVSLTDPRDMEIASFLEKMRAKYGDKSVLFISFGTIFWPKLYEQVEDLIEVLVEEKCPFVSFRHIRSDRQMVTYIAADFMSASPLASVPEGLAEKIKDSVLGLATPWAPQQFVLSHPATGWFMTHCGHGGIIESLCSGVPMICWPFEADQPFAAAQLTQNLDVAFQLLEVRTGAPAEQRIRRTHARPCARRAEIRRVPTECRGAVGVAKRENVQKIQGGLAQAWEEGGTARAALQAFFVKFLEAA</sequence>
<comment type="caution">
    <text evidence="2">The sequence shown here is derived from an EMBL/GenBank/DDBJ whole genome shotgun (WGS) entry which is preliminary data.</text>
</comment>
<dbReference type="GO" id="GO:0008194">
    <property type="term" value="F:UDP-glycosyltransferase activity"/>
    <property type="evidence" value="ECO:0007669"/>
    <property type="project" value="InterPro"/>
</dbReference>
<dbReference type="Gene3D" id="3.40.50.2000">
    <property type="entry name" value="Glycogen Phosphorylase B"/>
    <property type="match status" value="1"/>
</dbReference>
<dbReference type="InterPro" id="IPR002213">
    <property type="entry name" value="UDP_glucos_trans"/>
</dbReference>
<evidence type="ECO:0000256" key="1">
    <source>
        <dbReference type="ARBA" id="ARBA00022679"/>
    </source>
</evidence>
<dbReference type="EMBL" id="JARJCW010000076">
    <property type="protein sequence ID" value="KAJ7197804.1"/>
    <property type="molecule type" value="Genomic_DNA"/>
</dbReference>
<dbReference type="PANTHER" id="PTHR48045">
    <property type="entry name" value="UDP-GLYCOSYLTRANSFERASE 72B1"/>
    <property type="match status" value="1"/>
</dbReference>
<dbReference type="Proteomes" id="UP001219525">
    <property type="component" value="Unassembled WGS sequence"/>
</dbReference>
<organism evidence="2 3">
    <name type="scientific">Mycena pura</name>
    <dbReference type="NCBI Taxonomy" id="153505"/>
    <lineage>
        <taxon>Eukaryota</taxon>
        <taxon>Fungi</taxon>
        <taxon>Dikarya</taxon>
        <taxon>Basidiomycota</taxon>
        <taxon>Agaricomycotina</taxon>
        <taxon>Agaricomycetes</taxon>
        <taxon>Agaricomycetidae</taxon>
        <taxon>Agaricales</taxon>
        <taxon>Marasmiineae</taxon>
        <taxon>Mycenaceae</taxon>
        <taxon>Mycena</taxon>
    </lineage>
</organism>
<accession>A0AAD6UXZ1</accession>
<dbReference type="PANTHER" id="PTHR48045:SF31">
    <property type="entry name" value="UDP-GLYCOSYLTRANSFERASE 76B1-LIKE"/>
    <property type="match status" value="1"/>
</dbReference>
<evidence type="ECO:0008006" key="4">
    <source>
        <dbReference type="Google" id="ProtNLM"/>
    </source>
</evidence>
<protein>
    <recommendedName>
        <fullName evidence="4">Glycosyltransferase family 1 protein</fullName>
    </recommendedName>
</protein>
<gene>
    <name evidence="2" type="ORF">GGX14DRAFT_700230</name>
</gene>
<proteinExistence type="predicted"/>
<evidence type="ECO:0000313" key="3">
    <source>
        <dbReference type="Proteomes" id="UP001219525"/>
    </source>
</evidence>
<name>A0AAD6UXZ1_9AGAR</name>
<dbReference type="SUPFAM" id="SSF53756">
    <property type="entry name" value="UDP-Glycosyltransferase/glycogen phosphorylase"/>
    <property type="match status" value="1"/>
</dbReference>
<dbReference type="AlphaFoldDB" id="A0AAD6UXZ1"/>
<dbReference type="Pfam" id="PF00201">
    <property type="entry name" value="UDPGT"/>
    <property type="match status" value="1"/>
</dbReference>
<evidence type="ECO:0000313" key="2">
    <source>
        <dbReference type="EMBL" id="KAJ7197804.1"/>
    </source>
</evidence>
<dbReference type="CDD" id="cd03784">
    <property type="entry name" value="GT1_Gtf-like"/>
    <property type="match status" value="1"/>
</dbReference>
<reference evidence="2" key="1">
    <citation type="submission" date="2023-03" db="EMBL/GenBank/DDBJ databases">
        <title>Massive genome expansion in bonnet fungi (Mycena s.s.) driven by repeated elements and novel gene families across ecological guilds.</title>
        <authorList>
            <consortium name="Lawrence Berkeley National Laboratory"/>
            <person name="Harder C.B."/>
            <person name="Miyauchi S."/>
            <person name="Viragh M."/>
            <person name="Kuo A."/>
            <person name="Thoen E."/>
            <person name="Andreopoulos B."/>
            <person name="Lu D."/>
            <person name="Skrede I."/>
            <person name="Drula E."/>
            <person name="Henrissat B."/>
            <person name="Morin E."/>
            <person name="Kohler A."/>
            <person name="Barry K."/>
            <person name="LaButti K."/>
            <person name="Morin E."/>
            <person name="Salamov A."/>
            <person name="Lipzen A."/>
            <person name="Mereny Z."/>
            <person name="Hegedus B."/>
            <person name="Baldrian P."/>
            <person name="Stursova M."/>
            <person name="Weitz H."/>
            <person name="Taylor A."/>
            <person name="Grigoriev I.V."/>
            <person name="Nagy L.G."/>
            <person name="Martin F."/>
            <person name="Kauserud H."/>
        </authorList>
    </citation>
    <scope>NUCLEOTIDE SEQUENCE</scope>
    <source>
        <strain evidence="2">9144</strain>
    </source>
</reference>
<keyword evidence="1" id="KW-0808">Transferase</keyword>
<keyword evidence="3" id="KW-1185">Reference proteome</keyword>